<sequence length="63" mass="6900">MNLLRHGRSPFSPASGQGQVGTITPRVMHVKPLTRTCSAMDASHFHGIDLRKRQLADAGFVDQ</sequence>
<accession>A0ABU2WN27</accession>
<evidence type="ECO:0000313" key="3">
    <source>
        <dbReference type="Proteomes" id="UP001254608"/>
    </source>
</evidence>
<dbReference type="RefSeq" id="WP_311366685.1">
    <property type="nucleotide sequence ID" value="NZ_JAVRIC010000047.1"/>
</dbReference>
<keyword evidence="3" id="KW-1185">Reference proteome</keyword>
<evidence type="ECO:0000313" key="2">
    <source>
        <dbReference type="EMBL" id="MDT0499275.1"/>
    </source>
</evidence>
<organism evidence="2 3">
    <name type="scientific">Banduia mediterranea</name>
    <dbReference type="NCBI Taxonomy" id="3075609"/>
    <lineage>
        <taxon>Bacteria</taxon>
        <taxon>Pseudomonadati</taxon>
        <taxon>Pseudomonadota</taxon>
        <taxon>Gammaproteobacteria</taxon>
        <taxon>Nevskiales</taxon>
        <taxon>Algiphilaceae</taxon>
        <taxon>Banduia</taxon>
    </lineage>
</organism>
<reference evidence="2 3" key="1">
    <citation type="submission" date="2023-09" db="EMBL/GenBank/DDBJ databases">
        <authorList>
            <person name="Rey-Velasco X."/>
        </authorList>
    </citation>
    <scope>NUCLEOTIDE SEQUENCE [LARGE SCALE GENOMIC DNA]</scope>
    <source>
        <strain evidence="2 3">W345</strain>
    </source>
</reference>
<proteinExistence type="predicted"/>
<feature type="region of interest" description="Disordered" evidence="1">
    <location>
        <begin position="1"/>
        <end position="23"/>
    </location>
</feature>
<comment type="caution">
    <text evidence="2">The sequence shown here is derived from an EMBL/GenBank/DDBJ whole genome shotgun (WGS) entry which is preliminary data.</text>
</comment>
<dbReference type="EMBL" id="JAVRIC010000047">
    <property type="protein sequence ID" value="MDT0499275.1"/>
    <property type="molecule type" value="Genomic_DNA"/>
</dbReference>
<gene>
    <name evidence="2" type="ORF">RM530_18190</name>
</gene>
<name>A0ABU2WN27_9GAMM</name>
<evidence type="ECO:0000256" key="1">
    <source>
        <dbReference type="SAM" id="MobiDB-lite"/>
    </source>
</evidence>
<feature type="compositionally biased region" description="Polar residues" evidence="1">
    <location>
        <begin position="12"/>
        <end position="22"/>
    </location>
</feature>
<dbReference type="Proteomes" id="UP001254608">
    <property type="component" value="Unassembled WGS sequence"/>
</dbReference>
<protein>
    <submittedName>
        <fullName evidence="2">Uncharacterized protein</fullName>
    </submittedName>
</protein>